<accession>A0ABW3MD42</accession>
<feature type="non-terminal residue" evidence="1">
    <location>
        <position position="47"/>
    </location>
</feature>
<protein>
    <submittedName>
        <fullName evidence="1">GntR family transcriptional regulator</fullName>
    </submittedName>
</protein>
<name>A0ABW3MD42_9PSEU</name>
<dbReference type="EMBL" id="JBHTIS010001610">
    <property type="protein sequence ID" value="MFD1048467.1"/>
    <property type="molecule type" value="Genomic_DNA"/>
</dbReference>
<sequence length="47" mass="5089">MPADPSDLSADRALLDRTSTAERVADVLRTRISEGFFPPGTRLAEDA</sequence>
<reference evidence="2" key="1">
    <citation type="journal article" date="2019" name="Int. J. Syst. Evol. Microbiol.">
        <title>The Global Catalogue of Microorganisms (GCM) 10K type strain sequencing project: providing services to taxonomists for standard genome sequencing and annotation.</title>
        <authorList>
            <consortium name="The Broad Institute Genomics Platform"/>
            <consortium name="The Broad Institute Genome Sequencing Center for Infectious Disease"/>
            <person name="Wu L."/>
            <person name="Ma J."/>
        </authorList>
    </citation>
    <scope>NUCLEOTIDE SEQUENCE [LARGE SCALE GENOMIC DNA]</scope>
    <source>
        <strain evidence="2">JCM 31486</strain>
    </source>
</reference>
<dbReference type="Proteomes" id="UP001597045">
    <property type="component" value="Unassembled WGS sequence"/>
</dbReference>
<gene>
    <name evidence="1" type="ORF">ACFQ1S_24515</name>
</gene>
<evidence type="ECO:0000313" key="1">
    <source>
        <dbReference type="EMBL" id="MFD1048467.1"/>
    </source>
</evidence>
<evidence type="ECO:0000313" key="2">
    <source>
        <dbReference type="Proteomes" id="UP001597045"/>
    </source>
</evidence>
<keyword evidence="2" id="KW-1185">Reference proteome</keyword>
<organism evidence="1 2">
    <name type="scientific">Kibdelosporangium lantanae</name>
    <dbReference type="NCBI Taxonomy" id="1497396"/>
    <lineage>
        <taxon>Bacteria</taxon>
        <taxon>Bacillati</taxon>
        <taxon>Actinomycetota</taxon>
        <taxon>Actinomycetes</taxon>
        <taxon>Pseudonocardiales</taxon>
        <taxon>Pseudonocardiaceae</taxon>
        <taxon>Kibdelosporangium</taxon>
    </lineage>
</organism>
<proteinExistence type="predicted"/>
<comment type="caution">
    <text evidence="1">The sequence shown here is derived from an EMBL/GenBank/DDBJ whole genome shotgun (WGS) entry which is preliminary data.</text>
</comment>